<accession>A0A803N4G1</accession>
<reference evidence="1" key="1">
    <citation type="journal article" date="2017" name="Nature">
        <title>The genome of Chenopodium quinoa.</title>
        <authorList>
            <person name="Jarvis D.E."/>
            <person name="Ho Y.S."/>
            <person name="Lightfoot D.J."/>
            <person name="Schmoeckel S.M."/>
            <person name="Li B."/>
            <person name="Borm T.J.A."/>
            <person name="Ohyanagi H."/>
            <person name="Mineta K."/>
            <person name="Michell C.T."/>
            <person name="Saber N."/>
            <person name="Kharbatia N.M."/>
            <person name="Rupper R.R."/>
            <person name="Sharp A.R."/>
            <person name="Dally N."/>
            <person name="Boughton B.A."/>
            <person name="Woo Y.H."/>
            <person name="Gao G."/>
            <person name="Schijlen E.G.W.M."/>
            <person name="Guo X."/>
            <person name="Momin A.A."/>
            <person name="Negrao S."/>
            <person name="Al-Babili S."/>
            <person name="Gehring C."/>
            <person name="Roessner U."/>
            <person name="Jung C."/>
            <person name="Murphy K."/>
            <person name="Arold S.T."/>
            <person name="Gojobori T."/>
            <person name="van der Linden C.G."/>
            <person name="van Loo E.N."/>
            <person name="Jellen E.N."/>
            <person name="Maughan P.J."/>
            <person name="Tester M."/>
        </authorList>
    </citation>
    <scope>NUCLEOTIDE SEQUENCE [LARGE SCALE GENOMIC DNA]</scope>
    <source>
        <strain evidence="1">cv. PI 614886</strain>
    </source>
</reference>
<dbReference type="EnsemblPlants" id="AUR62040277-RA">
    <property type="protein sequence ID" value="AUR62040277-RA:cds"/>
    <property type="gene ID" value="AUR62040277"/>
</dbReference>
<evidence type="ECO:0000313" key="1">
    <source>
        <dbReference type="EnsemblPlants" id="AUR62040277-RA:cds"/>
    </source>
</evidence>
<proteinExistence type="predicted"/>
<sequence length="490" mass="56398">MYNSYVKTTKQMEVVEWLKWYRHAGKDILSERSLPAGSGYFDVLQREFYSAMHSAYFGPEILSLDLLPDRFEAEERSVYETPEVLHLVSGRYLFGFVRIVDDVPELSDVSYKKLTTALEDLELCQPVDNVGCQTDFANNKASAELPQNNMNDIQNQALDAYKDLELHVCGRLVAMATRIPPKESSGASDFPDKVDEDSSQDMIHIFLNSQEDPVHFNRCHSNKRTLHGSVSKVVLGTISGLGTNPDESSCYVYNSNGSKSHVILKHRTPLMHQGKIAIKQVSLFLYREFMDAEDSEFHDWLYFLKYRSRLPQVTKEYEHSGMGSDVYMVQNWFWLFEPRCSTHDIGGWYVETYGRDRKRKTVPSQRYWDGFESHQECEERLHPAVYLLALAYRTLDTENARRTKQTFWDIAQGKLFKMFKWCKKLCSVVIEELTSIMFWEFMALRSYLRINSPIDCSCVSNIEVPDACLQFSPSAPLLSDFSLGGGGVDE</sequence>
<dbReference type="AlphaFoldDB" id="A0A803N4G1"/>
<dbReference type="PANTHER" id="PTHR45286:SF1">
    <property type="entry name" value="CHAPERONE DNAJ-DOMAIN SUPERFAMILY PROTEIN"/>
    <property type="match status" value="1"/>
</dbReference>
<dbReference type="PANTHER" id="PTHR45286">
    <property type="entry name" value="CHAPERONE DNAJ-DOMAIN SUPERFAMILY PROTEIN"/>
    <property type="match status" value="1"/>
</dbReference>
<keyword evidence="2" id="KW-1185">Reference proteome</keyword>
<dbReference type="Gramene" id="AUR62040277-RA">
    <property type="protein sequence ID" value="AUR62040277-RA:cds"/>
    <property type="gene ID" value="AUR62040277"/>
</dbReference>
<organism evidence="1 2">
    <name type="scientific">Chenopodium quinoa</name>
    <name type="common">Quinoa</name>
    <dbReference type="NCBI Taxonomy" id="63459"/>
    <lineage>
        <taxon>Eukaryota</taxon>
        <taxon>Viridiplantae</taxon>
        <taxon>Streptophyta</taxon>
        <taxon>Embryophyta</taxon>
        <taxon>Tracheophyta</taxon>
        <taxon>Spermatophyta</taxon>
        <taxon>Magnoliopsida</taxon>
        <taxon>eudicotyledons</taxon>
        <taxon>Gunneridae</taxon>
        <taxon>Pentapetalae</taxon>
        <taxon>Caryophyllales</taxon>
        <taxon>Chenopodiaceae</taxon>
        <taxon>Chenopodioideae</taxon>
        <taxon>Atripliceae</taxon>
        <taxon>Chenopodium</taxon>
    </lineage>
</organism>
<protein>
    <submittedName>
        <fullName evidence="1">Uncharacterized protein</fullName>
    </submittedName>
</protein>
<reference evidence="1" key="2">
    <citation type="submission" date="2021-03" db="UniProtKB">
        <authorList>
            <consortium name="EnsemblPlants"/>
        </authorList>
    </citation>
    <scope>IDENTIFICATION</scope>
</reference>
<dbReference type="Proteomes" id="UP000596660">
    <property type="component" value="Unplaced"/>
</dbReference>
<evidence type="ECO:0000313" key="2">
    <source>
        <dbReference type="Proteomes" id="UP000596660"/>
    </source>
</evidence>
<name>A0A803N4G1_CHEQI</name>